<dbReference type="FunFam" id="1.20.58.60:FF:000008">
    <property type="entry name" value="microtubule-actin cross-linking factor 1"/>
    <property type="match status" value="2"/>
</dbReference>
<evidence type="ECO:0000256" key="17">
    <source>
        <dbReference type="ARBA" id="ARBA00023136"/>
    </source>
</evidence>
<feature type="compositionally biased region" description="Basic and acidic residues" evidence="23">
    <location>
        <begin position="1797"/>
        <end position="1807"/>
    </location>
</feature>
<keyword evidence="10" id="KW-0879">Wnt signaling pathway</keyword>
<feature type="compositionally biased region" description="Low complexity" evidence="23">
    <location>
        <begin position="5890"/>
        <end position="5904"/>
    </location>
</feature>
<feature type="coiled-coil region" evidence="22">
    <location>
        <begin position="3091"/>
        <end position="3118"/>
    </location>
</feature>
<evidence type="ECO:0000256" key="19">
    <source>
        <dbReference type="ARBA" id="ARBA00023212"/>
    </source>
</evidence>
<dbReference type="InterPro" id="IPR035915">
    <property type="entry name" value="Plakin_repeat_sf"/>
</dbReference>
<dbReference type="PROSITE" id="PS50002">
    <property type="entry name" value="SH3"/>
    <property type="match status" value="1"/>
</dbReference>
<evidence type="ECO:0000256" key="15">
    <source>
        <dbReference type="ARBA" id="ARBA00022990"/>
    </source>
</evidence>
<accession>A0A672V646</accession>
<evidence type="ECO:0000259" key="27">
    <source>
        <dbReference type="PROSITE" id="PS51460"/>
    </source>
</evidence>
<keyword evidence="20" id="KW-0966">Cell projection</keyword>
<evidence type="ECO:0000256" key="9">
    <source>
        <dbReference type="ARBA" id="ARBA00022614"/>
    </source>
</evidence>
<dbReference type="PANTHER" id="PTHR23169">
    <property type="entry name" value="ENVOPLAKIN"/>
    <property type="match status" value="1"/>
</dbReference>
<dbReference type="Pfam" id="PF00681">
    <property type="entry name" value="Plectin"/>
    <property type="match status" value="2"/>
</dbReference>
<keyword evidence="14" id="KW-0106">Calcium</keyword>
<gene>
    <name evidence="28" type="primary">MACF1</name>
</gene>
<dbReference type="GO" id="GO:0005509">
    <property type="term" value="F:calcium ion binding"/>
    <property type="evidence" value="ECO:0007669"/>
    <property type="project" value="InterPro"/>
</dbReference>
<dbReference type="GO" id="GO:0045095">
    <property type="term" value="C:keratin filament"/>
    <property type="evidence" value="ECO:0007669"/>
    <property type="project" value="TreeGrafter"/>
</dbReference>
<dbReference type="FunFam" id="2.30.30.40:FF:000011">
    <property type="entry name" value="Microtubule-actin cross-linking factor 1"/>
    <property type="match status" value="1"/>
</dbReference>
<dbReference type="GO" id="GO:0008017">
    <property type="term" value="F:microtubule binding"/>
    <property type="evidence" value="ECO:0007669"/>
    <property type="project" value="InterPro"/>
</dbReference>
<dbReference type="FunFam" id="1.10.418.10:FF:000002">
    <property type="entry name" value="Microtubule-actin cross-linking factor 1"/>
    <property type="match status" value="1"/>
</dbReference>
<dbReference type="FunFam" id="1.20.58.60:FF:000016">
    <property type="entry name" value="Microtubule-actin cross-linking factor 1"/>
    <property type="match status" value="1"/>
</dbReference>
<evidence type="ECO:0000256" key="22">
    <source>
        <dbReference type="SAM" id="Coils"/>
    </source>
</evidence>
<dbReference type="Pfam" id="PF21020">
    <property type="entry name" value="Spectrin_4"/>
    <property type="match status" value="1"/>
</dbReference>
<evidence type="ECO:0000256" key="23">
    <source>
        <dbReference type="SAM" id="MobiDB-lite"/>
    </source>
</evidence>
<dbReference type="FunFam" id="1.10.238.10:FF:000013">
    <property type="entry name" value="Microtubule-actin cross-linking factor 1"/>
    <property type="match status" value="1"/>
</dbReference>
<evidence type="ECO:0000256" key="13">
    <source>
        <dbReference type="ARBA" id="ARBA00022737"/>
    </source>
</evidence>
<dbReference type="Ensembl" id="ENSSHBT00005026148.1">
    <property type="protein sequence ID" value="ENSSHBP00005021931.1"/>
    <property type="gene ID" value="ENSSHBG00005008256.1"/>
</dbReference>
<feature type="domain" description="Calponin-homology (CH)" evidence="25">
    <location>
        <begin position="29"/>
        <end position="144"/>
    </location>
</feature>
<feature type="coiled-coil region" evidence="22">
    <location>
        <begin position="4654"/>
        <end position="4681"/>
    </location>
</feature>
<feature type="domain" description="Calponin-homology (CH)" evidence="25">
    <location>
        <begin position="157"/>
        <end position="261"/>
    </location>
</feature>
<keyword evidence="16" id="KW-0333">Golgi apparatus</keyword>
<dbReference type="SMART" id="SM00243">
    <property type="entry name" value="GAS2"/>
    <property type="match status" value="1"/>
</dbReference>
<dbReference type="FunFam" id="1.20.58.60:FF:000141">
    <property type="entry name" value="Microtubule-actin cross-linking factor 1"/>
    <property type="match status" value="1"/>
</dbReference>
<dbReference type="SMART" id="SM00054">
    <property type="entry name" value="EFh"/>
    <property type="match status" value="2"/>
</dbReference>
<dbReference type="FunFam" id="3.90.1290.10:FF:000003">
    <property type="entry name" value="microtubule-actin cross-linking factor 1 isoform X1"/>
    <property type="match status" value="1"/>
</dbReference>
<proteinExistence type="inferred from homology"/>
<dbReference type="FunFam" id="1.20.58.60:FF:000092">
    <property type="entry name" value="microtubule-actin cross-linking factor 1 isoform X2"/>
    <property type="match status" value="1"/>
</dbReference>
<keyword evidence="18" id="KW-0009">Actin-binding</keyword>
<dbReference type="SUPFAM" id="SSF46966">
    <property type="entry name" value="Spectrin repeat"/>
    <property type="match status" value="26"/>
</dbReference>
<evidence type="ECO:0000256" key="11">
    <source>
        <dbReference type="ARBA" id="ARBA00022701"/>
    </source>
</evidence>
<keyword evidence="11" id="KW-0493">Microtubule</keyword>
<dbReference type="Gene3D" id="2.30.30.40">
    <property type="entry name" value="SH3 Domains"/>
    <property type="match status" value="1"/>
</dbReference>
<feature type="domain" description="EF-hand" evidence="26">
    <location>
        <begin position="5611"/>
        <end position="5646"/>
    </location>
</feature>
<dbReference type="GO" id="GO:0016055">
    <property type="term" value="P:Wnt signaling pathway"/>
    <property type="evidence" value="ECO:0007669"/>
    <property type="project" value="UniProtKB-KW"/>
</dbReference>
<dbReference type="FunFam" id="1.20.58.60:FF:000012">
    <property type="entry name" value="Microtubule-actin cross-linking factor 1"/>
    <property type="match status" value="1"/>
</dbReference>
<evidence type="ECO:0000259" key="26">
    <source>
        <dbReference type="PROSITE" id="PS50222"/>
    </source>
</evidence>
<dbReference type="Gene3D" id="1.10.238.10">
    <property type="entry name" value="EF-hand"/>
    <property type="match status" value="1"/>
</dbReference>
<dbReference type="Gene3D" id="3.90.1290.10">
    <property type="entry name" value="Plakin repeat"/>
    <property type="match status" value="2"/>
</dbReference>
<dbReference type="FunFam" id="1.20.58.60:FF:000031">
    <property type="entry name" value="Microtubule-actin cross-linking factor 1"/>
    <property type="match status" value="1"/>
</dbReference>
<dbReference type="CDD" id="cd00051">
    <property type="entry name" value="EFh"/>
    <property type="match status" value="1"/>
</dbReference>
<keyword evidence="12" id="KW-0479">Metal-binding</keyword>
<comment type="similarity">
    <text evidence="4">Belongs to the plakin or cytolinker family.</text>
</comment>
<dbReference type="PROSITE" id="PS50021">
    <property type="entry name" value="CH"/>
    <property type="match status" value="2"/>
</dbReference>
<dbReference type="InterPro" id="IPR011992">
    <property type="entry name" value="EF-hand-dom_pair"/>
</dbReference>
<evidence type="ECO:0000256" key="12">
    <source>
        <dbReference type="ARBA" id="ARBA00022723"/>
    </source>
</evidence>
<evidence type="ECO:0000256" key="8">
    <source>
        <dbReference type="ARBA" id="ARBA00022553"/>
    </source>
</evidence>
<dbReference type="Gene3D" id="1.10.418.10">
    <property type="entry name" value="Calponin-like domain"/>
    <property type="match status" value="2"/>
</dbReference>
<dbReference type="FunFam" id="1.20.58.60:FF:000061">
    <property type="entry name" value="microtubule-actin cross-linking factor 1 isoform X3"/>
    <property type="match status" value="1"/>
</dbReference>
<sequence>MAQAGAGYGASGVYLIAAFCLLLTDERDRVQKKTFTKWVNKHLMKVRKHINDLYEDLRDGHNLISLLEVLSGVKLVTPPEPAAFVLQPREKGRMRFHRLQNVQIALDFLKQRQVKLVNIRNDDITDGNPKLTLGLIWTIILHFQISDIYISGESGDMSAKEKLLLWTQKVTAGYIGVKCTNFSSCWSDGKMFNALIHRYRPDLVDMERVQIQSNRENLEQAFEIAERLGVTRLLDAEDVDVPSPDEKSVITYVSSIYDAFPKVPEGGEGISAIEVDSRWLEYQTRVESLVSWIKQHTILMSDKSFPQNPVELKALYNQYIHFKETEIPAKEQEKGRIEELYKLLEVWIEFGRIKLPQGYHPNDVEEEWGKLIIEMLEREKLLRPAVERLELLLQIANKIQNGALSCEEKLTLAKNTLQADAAHLESGQPVQYEHDVVMYLQECEGLIRQLQVDVQILRDENYYQLEELVFRIMRLQDELVTLRLECTNLYRKGHFSTLELVPTSTLSTTHLKGESLTKGLHTSSASWFRKPMTRTELVAISSSEDEGSLRFVYELLAWVEEMQVSMRLERAEWGTDLPSVETQLETQRHIHTSVEDLGSSVKEARMYEVQWHGLGDTVYTETLGKLETQYCKLMETSSFRLRHLQSLHGFVSRATAELIWLNEKEEEELAYDWSDNNPNIAAKKNYFSELMTELDEKQDIFRSLQDTAELLSLENHPAKQTVEAYSAAVQTQWQWIKQLCLCVEQHVKENAAYFQFFSDARELETYLRNLQDSIKRKYSCDHNTSLTRLEDLLQDSMDEKEQLIQSKSSVASLVGRSKTIVQLRPRNPEHLVRSTIPIKAVCDYRQIEITICRNDECVLEDNSQRTKWKVISPTGNEAMVPSVCFLVPPPNKEAIEMANRIEQLYQKVMALWHQLHMNTKSLISWNYLRKDIALLRSLAQGECQQAMKSLQAHYEDFLQDSRDSELFSVSDRLRLEEEVESSKEHIRQLLESMENGELQRTVARTYLSELKNIRLRLEECEQRLVSRIQAPSSTRADADTIQENTIRIAEQERMQEDLQRLQSDLRFVSERCYSFLNKAPAGSSAPHLRSELDLVVNKMDQMHGLSSTYLQKLKTVDVIIRNTQGAESLVKGYEVKLSQEEAVPADLAAIQSHRQWLGEVKNKGSVFSTLEEELAKAKVVGEQLYRLRQERSIDLERYQEKGSQLWDRWQRVWEGWGWEFGSPLMAAVLTIGFALILMKALAAEIENNQAKLDQCQKFSQQYSAAVKDYELQLMTYRAFVESQQKSPMKRRRMLSSSDAITQEFMDLRTRYTALVTLTTQHVKYISDALRRLEEEEVRVLYRAELCPASFPSTPRLLLHALNEELAAKKEQVSEAIKTSQIFLAKHSHNEAVAGVIDLGTVEIFPVFGAMQRGLIDQDTGLVLLEAQVITSDLVVPETNEKLSLEEGLARNIIDPRTFQVLQELKDALHRVEEVRCEGRQLLPVVAAIEEGRISESVGLKILEAELVTGGFKVHQGRISMETAVQERLLTPQLYSRLVSHLEGAKDLIDPNTAEKVSLLELMHRCITHQETGLRLLPVKQLAGGMLILSSGRKVSIFRAVQEGLIDRQVTIRLLEAHLFAGGIVDPRTGHRLTVDEAVRHNLIDQDLACTLLVRQLQTGGIIDTITGERLTIDEAVRKELVAPKIALVVLESLWSFMGLLWPETGEIVSVADALEQGILSTELVYKILSRRQLIKGVFIPETTEVLSWKKAVEHGILERDVVRKLKSTVMPDVMASVQLAGSSSGSRHGQSSAGRSPTDHKEQTDPLLRSDDDRLMFHLMTHSYINIHDGQKLLLVDGELNNLTKALIQTQENGSCAYMLEDSEGFEETKANGALESEPCNGLALQQLEFQFAPSKERSDKVVPPTTALENGEVIMFSKKMCLEHDEKLISYLSMLRDVEMRIKRVQPAEQSLAALHELLQQAEVSWVWLALSRTQLIPPVPSFMHSPCASSLPLGASRKHLLVAGSSLALNSGIKCFESCWWHHGHQQACRVVLTGLFSVIQELKEPLADTKSQLDATAFDVQFLISEHAQDLTPQQSRQLLRLLNELQKAFRDLSERVTARVEVLQVCLQQVEQTDQVKVGRHLLPGCSLLAEVLPGHKNQRAASEGDLSTLQQRQSHVKELQRNMHTRAASFASVLKSAEEFLEDNKTKMDPGELAALQEKLQHAKEQYRSLQERTEMAQKELESAVTAAVQQETEKVKAAKELEENSKKIDSLLNWVASLEQKGGLLEYRPHPIEQALGKGAGTGTGDVRDGQVVGADSAAESLDEQYERLKAQHQELLSQQQDVILATQSAQAFLDKHGHSLAGEERARLQGQLAELKHQYAASLTQSEARLKQVQVLRDELHKFLRDHGEFEAWLAQAEQDLEGMAKGGSDPAALRQLLRRQGSFSEDVISHKGDLRFVTMSGQKVLDAEGAAGDAGAQVAPCFVCVRSLCLVALLQCTKLGSHLSTLLDHYQQFQEVAESLRTWLQESEAAVGKLLSETVSSDPAVLQKQLTSAKVQDPWVILGDTRACVGMWPLQPQTAHGDIPLFVLNSTDAIVSRFQSLSQQMAERSDLLQKSIAQSQSVQESLESLLQSVAEIEKSLEREQPAALSSASIQDSLAMSMLKQDIARQKSCLEATREMVTRFMEAADSPTASALQDKLAEVTEHFGRLCQQQRDREDALKGLLPKVEQYEQLSEKLQQFTESRARMLASGNQPDRDIARFSQHIQELNSELRQHQEDLAVLENLAAELGSCGFAPGKARALTLQNLFTPREKDASSCQEQLDEFRKLVGAMRKWLRESEGKMPPAETSLGTQELHQCLQQVQVGRESWNQTGEIGSWCGNAGMNLIVEITAPDTPSKAAQVKTGSVSSVLTSGCFLATDLTEIQCDVSDVTQQYQGLGAALRERQQQLSAMLEKMQEVQEEASSMLKWLESKERTLSELDASSSPTKTETMRAQAEHNKAFLAELEQNSGKIQKVKEALSGLLEKYPDSPEAANWKKMQEDLSKCLNQATAARQQKLEESVNQLASFQAAEAQLRPWLMEKELMMSVLGPLSIDPNMLNAQKQQVQFMLKEFEARKQQHEQLNQAAQSILTGPGDVSPSTNQVREELQGVNQKWSELTERLNSRSSQIDQAIVKSTQYQELLQGLSEKVKAVGQRLSSQSAISTQPDAVKQQLEETSEIRSDLEQLEEEIMEAQTLCDDLSVLIGEQYLKDELRKPDRMNRLQTAFASSQQFQHMFDELRTWLDDKLCQQAQSQHISAKLERLQSQIQEQEEFQKSLNQHSGSYEMIVAEGESLLLSVQPGEEKTTLQNQLVSLKTHWEELSKQAANRQSKLKDCLQKAQKYQRHAEDLLPWVEDCKAKVMELEVTLDPVQLEATLLRSKAMLSDVEKRRSLLEMLNSAADILIDASQTDEDDIRDEKAGINQKMDAITEELQAKTGSIEEMSQRLKEFQESFKNIEKKLEGAKHQLEIYDALGPQACSNKNLEKLRAQQEVLQALEPQVDYLKNLTQGLVEDAPDGSDCSQLLSQAEVAQQDFQAVKQKVNDCCTLMENKLEGIGQFNNRVREMFSQLADLDDELDSMGPIGRDSDSLQSQAEDVRTFLGKLHRLKCDIEASESECKKMLEDEGSPDLLGLKRELETLNKQCSKLTERGKNRQEQVETTLSRVEDFYSRLKELTHMTTAAEDNEALQWVVGTEVETINQQLADFKLFQKEQVDPLQLKLQQVNGVGQGLIQSAGKNCDVQGLEHDMEEINTRWNTLNKKVAQRVAQLQEALLHCGKFQDALEPLLSWLADTEELISNQKPPSAEYKVVKAQIQEQKLLQRLLDDRKATVEMIQAEGGRIAQSAEPADREKIVGQLESLERRWAGLLGSAAGRQKQLEDILVLAKQFHETTEPVSDWLSVTEKKLANSEPIGTQTAKIQQQISRHKALEEEIESHAGDVSRALGVGQSLSSLSCAAERRLLAERLESLQSRYGEVQERCCRKAALLDQALSNARLFGEEEVEVLNWLAEVEDKLGSVSVKDYKRDVLQKQHADQLALNEEIVNRKKNVDQAIRNGQALLKQTTGEEVLLIQEKLDGIKTRYSDITAASSKALRTLEQARQLATKFQSTHEELTSWMSNVEDELASSGGQSPASEQIPQFQQRQKELKKEVMEHRLVLDTVNEVSRALLELVPWRAREGLDKLVSDTNDRYKLVSDTIKQRVEEIDAAIQRSQQYEQAADAELAWVAETKRKLMALGPIRLEQDQTTAQLQVQKAFSIDIIRHKDSMDELFSQRSEIFGTCGDEQKAVLQVKSLVQQYEAVSQLNSERYTRLERAQVLVNQFWETYEELNPWIEETQSLISQLPPPAIDHEQLKQQQEDMRQLRESIAEHKPHIDKLLKIGPQLKDLNPEEGEMVQNKYSTAEAMYARIKEEVCQRALALDEAVSQSTQFHDKIEPMLETLESLSSRLRMPPLIPAEVEKIRECISENKSASVELEKLQPSFEALKRRGEELISRSQGADKDLAAKVIQDKLDQMVFFWEDIKARAEEREMKFLDVLELAEKFWYDMAALLTTIKDTQDIVHDLESPGIDPSIIKQQVEAAEVRTMEETDGLHEELEFIRLLGTDLIFACGETEKPEVKKSIDEMNNAWENLNKTWKERLEKLEEAMQSAVQYQDTLQAMFDWLDNAVIKLCNMSPVGTDLNTVKEQMNEMKEFKMEVYQQQIEMEKLNHQGELMLKKATDETDRDIIKEPLTELKHLWENLGEKIAHRQHKLEAALLALGQFQHALAELMAWLTHTEELLDAQKPINGDPKVIEVELAKHHVLKNDVLAHQATVETVNKAGNELLESSAGDDASSLRNRLEKLNSCWESVLQKTEEREQQLQSTLQQAQGFHGEIEDFLLWLTRMESQLSASKPTGGLPETAREQLNAHMLKAKEDTYSQLLAKGRLMLLNRDDSGSGSKTEQSVALLEQKWCLVSTKMEERKVAKLEEALALATDFQNSLQDFINWLTLAEQSLNIAPPPSLLLSAVLAQIDEHKVFANEVNAHRDRIIELDQTGNQLKFLSQKQDVVLIKNLLVSVQSRWEKVVQRSVERGRALDDARKRAKQVRNMGRVKVLGDTTSIKFQTCSCFFEFQKTLGGKQPVYDTTIRTGRALKEKALLADDTQKLDNLLGEVRDKWDTVCGKSVERQHKLEEALLFSGQFMDALQALVDWLYKVEPQLAEDQPVHGDLDLVMNLMDAHKVFQKELGKRTGTVQVLKRSGRELIENSRDDTTWVKVQLQELSNRWDTVCKLSVSKQTRLEQALKQAEEFRTAVHMLLEWLSEAEQSLRFRGALPDDAEALQSLIDTHKEFMKKVEEKRVDVNAAVGMGEVILAACHPDCITTIKHWITIIRARFEEVLTWAKQHQQRLESALSELVANAELLEELLAWIQWAETTLIQRDQEPMPQNIDQVKALISEHQSFMEEMTRKQPDVDRVTKTYKRKATEPPHGPFIENQAAPPSMPIISQSETKNPRINQLSARWQQVWLLALERQRKLNDALDRLEELKEFANFDFDVWRKKYMRWMNHKKSRVMDFFRRIDKDQDGKITRQEFIDGILASKFPTTKLEMTAVADIFDRDGDGYIDYYEFVAALHPNKDAYRPTTDADKIEDEVTRQVAQCKCAKRFQVEQIGENKYRFFLGNQFGDSQQLRLVRILRSTVMVRVGGGWMALDEFLVKNDPCRGKAASGSPPICPRAARGRTNLELREKFILPEGASQGMTPFRSRGRRSKPSSRAASPTRSSSSASQSNHSCASMPSSPATPTPHHFSRCYDKPWLINSKAGTPLRGFDYSDFQLPSAEVEYGLTAPRTGQRGCWVGWGWGWEWGCLLLLMAVPFADPKRTASRPTSRAGSRTGSRASSRRGSDASDLDVLETQSACSDTSESSAAGGQGGSRRAAAKPSKIPTMSKKTTTATPKTPGPKR</sequence>
<reference evidence="28 29" key="1">
    <citation type="submission" date="2019-11" db="EMBL/GenBank/DDBJ databases">
        <title>Strigops habroptila (kakapo) genome, bStrHab1, primary haplotype, v2.</title>
        <authorList>
            <person name="Jarvis E.D."/>
            <person name="Howard J."/>
            <person name="Rhie A."/>
            <person name="Phillippy A."/>
            <person name="Korlach J."/>
            <person name="Digby A."/>
            <person name="Iorns D."/>
            <person name="Eason D."/>
            <person name="Robertson B."/>
            <person name="Raemaekers T."/>
            <person name="Howe K."/>
            <person name="Lewin H."/>
            <person name="Damas J."/>
            <person name="Hastie A."/>
            <person name="Tracey A."/>
            <person name="Chow W."/>
            <person name="Fedrigo O."/>
        </authorList>
    </citation>
    <scope>NUCLEOTIDE SEQUENCE [LARGE SCALE GENOMIC DNA]</scope>
</reference>
<evidence type="ECO:0000259" key="24">
    <source>
        <dbReference type="PROSITE" id="PS50002"/>
    </source>
</evidence>
<dbReference type="InterPro" id="IPR001452">
    <property type="entry name" value="SH3_domain"/>
</dbReference>
<dbReference type="FunFam" id="1.20.58.60:FF:000025">
    <property type="entry name" value="microtubule-actin cross-linking factor 1"/>
    <property type="match status" value="1"/>
</dbReference>
<dbReference type="SUPFAM" id="SSF47473">
    <property type="entry name" value="EF-hand"/>
    <property type="match status" value="1"/>
</dbReference>
<dbReference type="PROSITE" id="PS51460">
    <property type="entry name" value="GAR"/>
    <property type="match status" value="1"/>
</dbReference>
<keyword evidence="29" id="KW-1185">Reference proteome</keyword>
<evidence type="ECO:0000256" key="3">
    <source>
        <dbReference type="ARBA" id="ARBA00004632"/>
    </source>
</evidence>
<evidence type="ECO:0000256" key="18">
    <source>
        <dbReference type="ARBA" id="ARBA00023203"/>
    </source>
</evidence>
<dbReference type="InterPro" id="IPR036534">
    <property type="entry name" value="GAR_dom_sf"/>
</dbReference>
<feature type="domain" description="SH3" evidence="24">
    <location>
        <begin position="833"/>
        <end position="890"/>
    </location>
</feature>
<dbReference type="InterPro" id="IPR002048">
    <property type="entry name" value="EF_hand_dom"/>
</dbReference>
<protein>
    <submittedName>
        <fullName evidence="28">Microtubule actin crosslinking factor 1</fullName>
    </submittedName>
</protein>
<name>A0A672V646_STRHB</name>
<dbReference type="GO" id="GO:0005794">
    <property type="term" value="C:Golgi apparatus"/>
    <property type="evidence" value="ECO:0007669"/>
    <property type="project" value="UniProtKB-SubCell"/>
</dbReference>
<dbReference type="Gene3D" id="1.20.58.1060">
    <property type="match status" value="1"/>
</dbReference>
<dbReference type="FunFam" id="1.20.58.60:FF:000009">
    <property type="entry name" value="dystonin isoform X1"/>
    <property type="match status" value="1"/>
</dbReference>
<feature type="region of interest" description="Disordered" evidence="23">
    <location>
        <begin position="5886"/>
        <end position="5968"/>
    </location>
</feature>
<dbReference type="InterPro" id="IPR001101">
    <property type="entry name" value="Plectin_repeat"/>
</dbReference>
<dbReference type="FunFam" id="1.20.58.60:FF:000021">
    <property type="entry name" value="Microtubule-actin cross-linking factor 1"/>
    <property type="match status" value="1"/>
</dbReference>
<evidence type="ECO:0000256" key="21">
    <source>
        <dbReference type="PROSITE-ProRule" id="PRU00192"/>
    </source>
</evidence>
<evidence type="ECO:0000313" key="29">
    <source>
        <dbReference type="Proteomes" id="UP000472266"/>
    </source>
</evidence>
<dbReference type="FunFam" id="1.20.58.60:FF:000088">
    <property type="entry name" value="microtubule-actin cross-linking factor 1 isoform X2"/>
    <property type="match status" value="1"/>
</dbReference>
<keyword evidence="6" id="KW-1003">Cell membrane</keyword>
<dbReference type="InterPro" id="IPR041573">
    <property type="entry name" value="Desmoplakin_Spectrin-like"/>
</dbReference>
<dbReference type="Pfam" id="PF02187">
    <property type="entry name" value="GAS2"/>
    <property type="match status" value="1"/>
</dbReference>
<dbReference type="Pfam" id="PF00307">
    <property type="entry name" value="CH"/>
    <property type="match status" value="2"/>
</dbReference>
<dbReference type="SUPFAM" id="SSF75399">
    <property type="entry name" value="Plakin repeat"/>
    <property type="match status" value="2"/>
</dbReference>
<dbReference type="CDD" id="cd00176">
    <property type="entry name" value="SPEC"/>
    <property type="match status" value="14"/>
</dbReference>
<feature type="coiled-coil region" evidence="22">
    <location>
        <begin position="3454"/>
        <end position="3502"/>
    </location>
</feature>
<evidence type="ECO:0000256" key="2">
    <source>
        <dbReference type="ARBA" id="ARBA00004555"/>
    </source>
</evidence>
<reference evidence="28" key="2">
    <citation type="submission" date="2025-08" db="UniProtKB">
        <authorList>
            <consortium name="Ensembl"/>
        </authorList>
    </citation>
    <scope>IDENTIFICATION</scope>
</reference>
<keyword evidence="13" id="KW-0677">Repeat</keyword>
<dbReference type="FunFam" id="1.20.58.60:FF:000014">
    <property type="entry name" value="microtubule-actin cross-linking factor 1"/>
    <property type="match status" value="1"/>
</dbReference>
<feature type="coiled-coil region" evidence="22">
    <location>
        <begin position="3632"/>
        <end position="3685"/>
    </location>
</feature>
<feature type="coiled-coil region" evidence="22">
    <location>
        <begin position="2298"/>
        <end position="2325"/>
    </location>
</feature>
<feature type="coiled-coil region" evidence="22">
    <location>
        <begin position="972"/>
        <end position="1023"/>
    </location>
</feature>
<dbReference type="GO" id="GO:0042060">
    <property type="term" value="P:wound healing"/>
    <property type="evidence" value="ECO:0007669"/>
    <property type="project" value="TreeGrafter"/>
</dbReference>
<dbReference type="FunFam" id="1.20.58.60:FF:000089">
    <property type="entry name" value="microtubule-actin cross-linking factor 1 isoform X9"/>
    <property type="match status" value="1"/>
</dbReference>
<evidence type="ECO:0000256" key="7">
    <source>
        <dbReference type="ARBA" id="ARBA00022490"/>
    </source>
</evidence>
<dbReference type="InterPro" id="IPR049538">
    <property type="entry name" value="PCN-like_spectrin-like_rpt"/>
</dbReference>
<feature type="region of interest" description="Disordered" evidence="23">
    <location>
        <begin position="5763"/>
        <end position="5812"/>
    </location>
</feature>
<dbReference type="PANTHER" id="PTHR23169:SF25">
    <property type="entry name" value="MICROTUBULE-ACTIN CROSS-LINKING FACTOR 1, ISOFORMS 1_2_3_4_5"/>
    <property type="match status" value="1"/>
</dbReference>
<feature type="region of interest" description="Disordered" evidence="23">
    <location>
        <begin position="1779"/>
        <end position="1807"/>
    </location>
</feature>
<dbReference type="FunFam" id="1.20.58.60:FF:000022">
    <property type="entry name" value="Microtubule-actin cross-linking factor 1"/>
    <property type="match status" value="1"/>
</dbReference>
<feature type="coiled-coil region" evidence="22">
    <location>
        <begin position="3198"/>
        <end position="3232"/>
    </location>
</feature>
<dbReference type="FunFam" id="1.20.58.60:FF:000001">
    <property type="entry name" value="Microtubule-actin cross-linking factor 1"/>
    <property type="match status" value="2"/>
</dbReference>
<dbReference type="GO" id="GO:0003779">
    <property type="term" value="F:actin binding"/>
    <property type="evidence" value="ECO:0007669"/>
    <property type="project" value="UniProtKB-KW"/>
</dbReference>
<dbReference type="SMART" id="SM00033">
    <property type="entry name" value="CH"/>
    <property type="match status" value="2"/>
</dbReference>
<dbReference type="SMART" id="SM01129">
    <property type="entry name" value="DELLA"/>
    <property type="match status" value="1"/>
</dbReference>
<dbReference type="GO" id="GO:0030054">
    <property type="term" value="C:cell junction"/>
    <property type="evidence" value="ECO:0007669"/>
    <property type="project" value="TreeGrafter"/>
</dbReference>
<dbReference type="GO" id="GO:0005198">
    <property type="term" value="F:structural molecule activity"/>
    <property type="evidence" value="ECO:0007669"/>
    <property type="project" value="TreeGrafter"/>
</dbReference>
<evidence type="ECO:0000259" key="25">
    <source>
        <dbReference type="PROSITE" id="PS50021"/>
    </source>
</evidence>
<dbReference type="Gene3D" id="1.20.58.60">
    <property type="match status" value="28"/>
</dbReference>
<dbReference type="FunFam" id="1.20.58.60:FF:000090">
    <property type="entry name" value="microtubule-actin cross-linking factor 1 isoform X2"/>
    <property type="match status" value="1"/>
</dbReference>
<dbReference type="GO" id="GO:0005874">
    <property type="term" value="C:microtubule"/>
    <property type="evidence" value="ECO:0007669"/>
    <property type="project" value="UniProtKB-KW"/>
</dbReference>
<evidence type="ECO:0000256" key="20">
    <source>
        <dbReference type="ARBA" id="ARBA00023273"/>
    </source>
</evidence>
<dbReference type="Pfam" id="PF13499">
    <property type="entry name" value="EF-hand_7"/>
    <property type="match status" value="1"/>
</dbReference>
<evidence type="ECO:0000256" key="5">
    <source>
        <dbReference type="ARBA" id="ARBA00022443"/>
    </source>
</evidence>
<keyword evidence="9" id="KW-0433">Leucine-rich repeat</keyword>
<evidence type="ECO:0000313" key="28">
    <source>
        <dbReference type="Ensembl" id="ENSSHBP00005021931.1"/>
    </source>
</evidence>
<dbReference type="Pfam" id="PF21097">
    <property type="entry name" value="SR_plectin_7"/>
    <property type="match status" value="1"/>
</dbReference>
<feature type="compositionally biased region" description="Low complexity" evidence="23">
    <location>
        <begin position="1780"/>
        <end position="1796"/>
    </location>
</feature>
<dbReference type="PROSITE" id="PS50222">
    <property type="entry name" value="EF_HAND_2"/>
    <property type="match status" value="2"/>
</dbReference>
<dbReference type="CDD" id="cd21240">
    <property type="entry name" value="CH_MACF1_rpt2"/>
    <property type="match status" value="1"/>
</dbReference>
<evidence type="ECO:0000256" key="4">
    <source>
        <dbReference type="ARBA" id="ARBA00009109"/>
    </source>
</evidence>
<dbReference type="FunFam" id="1.20.58.60:FF:000048">
    <property type="entry name" value="microtubule-actin cross-linking factor 1 isoform X3"/>
    <property type="match status" value="1"/>
</dbReference>
<evidence type="ECO:0000256" key="10">
    <source>
        <dbReference type="ARBA" id="ARBA00022687"/>
    </source>
</evidence>
<keyword evidence="22" id="KW-0175">Coiled coil</keyword>
<evidence type="ECO:0000256" key="6">
    <source>
        <dbReference type="ARBA" id="ARBA00022475"/>
    </source>
</evidence>
<dbReference type="SMART" id="SM00150">
    <property type="entry name" value="SPEC"/>
    <property type="match status" value="31"/>
</dbReference>
<dbReference type="FunFam" id="3.30.920.20:FF:000002">
    <property type="entry name" value="dystonin isoform X1"/>
    <property type="match status" value="1"/>
</dbReference>
<dbReference type="InterPro" id="IPR002017">
    <property type="entry name" value="Spectrin_repeat"/>
</dbReference>
<dbReference type="FunFam" id="1.20.58.60:FF:000084">
    <property type="entry name" value="microtubule-actin cross-linking factor 1 isoform X2"/>
    <property type="match status" value="1"/>
</dbReference>
<comment type="subcellular location">
    <subcellularLocation>
        <location evidence="3">Cell projection</location>
        <location evidence="3">Ruffle membrane</location>
    </subcellularLocation>
    <subcellularLocation>
        <location evidence="1">Cytoplasm</location>
        <location evidence="1">Cytoskeleton</location>
    </subcellularLocation>
    <subcellularLocation>
        <location evidence="2">Golgi apparatus</location>
    </subcellularLocation>
</comment>
<dbReference type="Pfam" id="PF17902">
    <property type="entry name" value="SH3_10"/>
    <property type="match status" value="1"/>
</dbReference>
<dbReference type="PROSITE" id="PS00018">
    <property type="entry name" value="EF_HAND_1"/>
    <property type="match status" value="2"/>
</dbReference>
<dbReference type="Pfam" id="PF00435">
    <property type="entry name" value="Spectrin"/>
    <property type="match status" value="14"/>
</dbReference>
<feature type="domain" description="GAR" evidence="27">
    <location>
        <begin position="5651"/>
        <end position="5729"/>
    </location>
</feature>
<dbReference type="PROSITE" id="PS00020">
    <property type="entry name" value="ACTININ_2"/>
    <property type="match status" value="1"/>
</dbReference>
<dbReference type="GeneTree" id="ENSGT00940000155824"/>
<dbReference type="Gene3D" id="3.30.920.20">
    <property type="entry name" value="Gas2-like domain"/>
    <property type="match status" value="1"/>
</dbReference>
<feature type="coiled-coil region" evidence="22">
    <location>
        <begin position="2198"/>
        <end position="2232"/>
    </location>
</feature>
<keyword evidence="5 21" id="KW-0728">SH3 domain</keyword>
<keyword evidence="15" id="KW-0007">Acetylation</keyword>
<dbReference type="FunFam" id="1.20.58.60:FF:000095">
    <property type="entry name" value="microtubule-actin cross-linking factor 1 isoform X2"/>
    <property type="match status" value="1"/>
</dbReference>
<dbReference type="FunFam" id="1.20.58.60:FF:000027">
    <property type="entry name" value="Microtubule-actin cross-linking factor 1"/>
    <property type="match status" value="1"/>
</dbReference>
<evidence type="ECO:0000256" key="1">
    <source>
        <dbReference type="ARBA" id="ARBA00004245"/>
    </source>
</evidence>
<dbReference type="FunFam" id="1.20.58.60:FF:000087">
    <property type="entry name" value="microtubule-actin cross-linking factor 1 isoform X2"/>
    <property type="match status" value="1"/>
</dbReference>
<keyword evidence="17" id="KW-0472">Membrane</keyword>
<feature type="coiled-coil region" evidence="22">
    <location>
        <begin position="2746"/>
        <end position="2773"/>
    </location>
</feature>
<dbReference type="GO" id="GO:1990254">
    <property type="term" value="F:keratin filament binding"/>
    <property type="evidence" value="ECO:0007669"/>
    <property type="project" value="TreeGrafter"/>
</dbReference>
<feature type="compositionally biased region" description="Low complexity" evidence="23">
    <location>
        <begin position="5779"/>
        <end position="5811"/>
    </location>
</feature>
<dbReference type="PROSITE" id="PS00019">
    <property type="entry name" value="ACTININ_1"/>
    <property type="match status" value="1"/>
</dbReference>
<dbReference type="InterPro" id="IPR036872">
    <property type="entry name" value="CH_dom_sf"/>
</dbReference>
<keyword evidence="8" id="KW-0597">Phosphoprotein</keyword>
<dbReference type="InterPro" id="IPR041615">
    <property type="entry name" value="Desmoplakin_SH3"/>
</dbReference>
<dbReference type="InterPro" id="IPR018159">
    <property type="entry name" value="Spectrin/alpha-actinin"/>
</dbReference>
<dbReference type="Pfam" id="PF21019">
    <property type="entry name" value="Spectrin_3"/>
    <property type="match status" value="1"/>
</dbReference>
<dbReference type="InterPro" id="IPR001589">
    <property type="entry name" value="Actinin_actin-bd_CS"/>
</dbReference>
<dbReference type="FunFam" id="1.10.418.10:FF:000017">
    <property type="entry name" value="Microtubule-actin cross-linking factor 1"/>
    <property type="match status" value="1"/>
</dbReference>
<dbReference type="Pfam" id="PF18373">
    <property type="entry name" value="Spectrin_2"/>
    <property type="match status" value="1"/>
</dbReference>
<evidence type="ECO:0000256" key="16">
    <source>
        <dbReference type="ARBA" id="ARBA00023034"/>
    </source>
</evidence>
<dbReference type="CDD" id="cd21188">
    <property type="entry name" value="CH_PLEC-like_rpt1"/>
    <property type="match status" value="1"/>
</dbReference>
<dbReference type="GO" id="GO:0032587">
    <property type="term" value="C:ruffle membrane"/>
    <property type="evidence" value="ECO:0007669"/>
    <property type="project" value="UniProtKB-SubCell"/>
</dbReference>
<dbReference type="FunFam" id="1.20.58.60:FF:000010">
    <property type="entry name" value="plectin isoform X2"/>
    <property type="match status" value="1"/>
</dbReference>
<dbReference type="InterPro" id="IPR003108">
    <property type="entry name" value="GAR_dom"/>
</dbReference>
<dbReference type="GO" id="GO:0045110">
    <property type="term" value="P:intermediate filament bundle assembly"/>
    <property type="evidence" value="ECO:0007669"/>
    <property type="project" value="TreeGrafter"/>
</dbReference>
<feature type="domain" description="EF-hand" evidence="26">
    <location>
        <begin position="5575"/>
        <end position="5610"/>
    </location>
</feature>
<keyword evidence="19" id="KW-0206">Cytoskeleton</keyword>
<dbReference type="Proteomes" id="UP000472266">
    <property type="component" value="Chromosome 15"/>
</dbReference>
<feature type="coiled-coil region" evidence="22">
    <location>
        <begin position="440"/>
        <end position="492"/>
    </location>
</feature>
<dbReference type="SMART" id="SM00250">
    <property type="entry name" value="PLEC"/>
    <property type="match status" value="9"/>
</dbReference>
<dbReference type="InterPro" id="IPR018247">
    <property type="entry name" value="EF_Hand_1_Ca_BS"/>
</dbReference>
<evidence type="ECO:0000256" key="14">
    <source>
        <dbReference type="ARBA" id="ARBA00022837"/>
    </source>
</evidence>
<organism evidence="28 29">
    <name type="scientific">Strigops habroptila</name>
    <name type="common">Kakapo</name>
    <dbReference type="NCBI Taxonomy" id="2489341"/>
    <lineage>
        <taxon>Eukaryota</taxon>
        <taxon>Metazoa</taxon>
        <taxon>Chordata</taxon>
        <taxon>Craniata</taxon>
        <taxon>Vertebrata</taxon>
        <taxon>Euteleostomi</taxon>
        <taxon>Archelosauria</taxon>
        <taxon>Archosauria</taxon>
        <taxon>Dinosauria</taxon>
        <taxon>Saurischia</taxon>
        <taxon>Theropoda</taxon>
        <taxon>Coelurosauria</taxon>
        <taxon>Aves</taxon>
        <taxon>Neognathae</taxon>
        <taxon>Neoaves</taxon>
        <taxon>Telluraves</taxon>
        <taxon>Australaves</taxon>
        <taxon>Psittaciformes</taxon>
        <taxon>Psittacidae</taxon>
        <taxon>Strigops</taxon>
    </lineage>
</organism>
<feature type="compositionally biased region" description="Low complexity" evidence="23">
    <location>
        <begin position="5950"/>
        <end position="5962"/>
    </location>
</feature>
<dbReference type="InterPro" id="IPR043197">
    <property type="entry name" value="Plakin"/>
</dbReference>
<dbReference type="SUPFAM" id="SSF143575">
    <property type="entry name" value="GAS2 domain-like"/>
    <property type="match status" value="1"/>
</dbReference>
<dbReference type="InterPro" id="IPR001715">
    <property type="entry name" value="CH_dom"/>
</dbReference>
<keyword evidence="7" id="KW-0963">Cytoplasm</keyword>
<dbReference type="FunFam" id="1.20.58.60:FF:000097">
    <property type="entry name" value="microtubule-actin cross-linking factor 1 isoform X2"/>
    <property type="match status" value="1"/>
</dbReference>
<reference evidence="28" key="3">
    <citation type="submission" date="2025-09" db="UniProtKB">
        <authorList>
            <consortium name="Ensembl"/>
        </authorList>
    </citation>
    <scope>IDENTIFICATION</scope>
</reference>
<dbReference type="SUPFAM" id="SSF47576">
    <property type="entry name" value="Calponin-homology domain, CH-domain"/>
    <property type="match status" value="1"/>
</dbReference>